<comment type="caution">
    <text evidence="2">The sequence shown here is derived from an EMBL/GenBank/DDBJ whole genome shotgun (WGS) entry which is preliminary data.</text>
</comment>
<dbReference type="Proteomes" id="UP001235303">
    <property type="component" value="Unassembled WGS sequence"/>
</dbReference>
<keyword evidence="3" id="KW-1185">Reference proteome</keyword>
<reference evidence="2 3" key="1">
    <citation type="submission" date="2023-01" db="EMBL/GenBank/DDBJ databases">
        <title>Novel diversity within Roseofilum (Cyanobacteria; Desertifilaceae) from marine benthic mats with descriptions of four novel species.</title>
        <authorList>
            <person name="Wang Y."/>
            <person name="Berthold D.E."/>
            <person name="Hu J."/>
            <person name="Lefler F.W."/>
            <person name="Laughinghouse H.D. IV."/>
        </authorList>
    </citation>
    <scope>NUCLEOTIDE SEQUENCE [LARGE SCALE GENOMIC DNA]</scope>
    <source>
        <strain evidence="2 3">BLCC-M154</strain>
    </source>
</reference>
<dbReference type="EMBL" id="JAQOSP010000109">
    <property type="protein sequence ID" value="MDJ1171228.1"/>
    <property type="molecule type" value="Genomic_DNA"/>
</dbReference>
<evidence type="ECO:0000313" key="3">
    <source>
        <dbReference type="Proteomes" id="UP001235303"/>
    </source>
</evidence>
<proteinExistence type="predicted"/>
<dbReference type="RefSeq" id="WP_283754982.1">
    <property type="nucleotide sequence ID" value="NZ_JAQOSP010000109.1"/>
</dbReference>
<name>A0ABT7AWD4_9CYAN</name>
<sequence>MMITMMSRSVKKQAIAKSQSPVGQEPDFQSRFNRQGLPKNNLHQYRTIGSSVC</sequence>
<accession>A0ABT7AWD4</accession>
<protein>
    <submittedName>
        <fullName evidence="2">Uncharacterized protein</fullName>
    </submittedName>
</protein>
<gene>
    <name evidence="2" type="ORF">PMG71_17505</name>
</gene>
<evidence type="ECO:0000313" key="2">
    <source>
        <dbReference type="EMBL" id="MDJ1171228.1"/>
    </source>
</evidence>
<feature type="region of interest" description="Disordered" evidence="1">
    <location>
        <begin position="1"/>
        <end position="41"/>
    </location>
</feature>
<evidence type="ECO:0000256" key="1">
    <source>
        <dbReference type="SAM" id="MobiDB-lite"/>
    </source>
</evidence>
<organism evidence="2 3">
    <name type="scientific">Roseofilum acuticapitatum BLCC-M154</name>
    <dbReference type="NCBI Taxonomy" id="3022444"/>
    <lineage>
        <taxon>Bacteria</taxon>
        <taxon>Bacillati</taxon>
        <taxon>Cyanobacteriota</taxon>
        <taxon>Cyanophyceae</taxon>
        <taxon>Desertifilales</taxon>
        <taxon>Desertifilaceae</taxon>
        <taxon>Roseofilum</taxon>
        <taxon>Roseofilum acuticapitatum</taxon>
    </lineage>
</organism>